<dbReference type="EMBL" id="REGN01001403">
    <property type="protein sequence ID" value="RNA34868.1"/>
    <property type="molecule type" value="Genomic_DNA"/>
</dbReference>
<evidence type="ECO:0000313" key="2">
    <source>
        <dbReference type="Proteomes" id="UP000276133"/>
    </source>
</evidence>
<accession>A0A3M7SH19</accession>
<gene>
    <name evidence="1" type="ORF">BpHYR1_053684</name>
</gene>
<comment type="caution">
    <text evidence="1">The sequence shown here is derived from an EMBL/GenBank/DDBJ whole genome shotgun (WGS) entry which is preliminary data.</text>
</comment>
<protein>
    <submittedName>
        <fullName evidence="1">Uncharacterized protein</fullName>
    </submittedName>
</protein>
<evidence type="ECO:0000313" key="1">
    <source>
        <dbReference type="EMBL" id="RNA34868.1"/>
    </source>
</evidence>
<dbReference type="AlphaFoldDB" id="A0A3M7SH19"/>
<name>A0A3M7SH19_BRAPC</name>
<reference evidence="1 2" key="1">
    <citation type="journal article" date="2018" name="Sci. Rep.">
        <title>Genomic signatures of local adaptation to the degree of environmental predictability in rotifers.</title>
        <authorList>
            <person name="Franch-Gras L."/>
            <person name="Hahn C."/>
            <person name="Garcia-Roger E.M."/>
            <person name="Carmona M.J."/>
            <person name="Serra M."/>
            <person name="Gomez A."/>
        </authorList>
    </citation>
    <scope>NUCLEOTIDE SEQUENCE [LARGE SCALE GENOMIC DNA]</scope>
    <source>
        <strain evidence="1">HYR1</strain>
    </source>
</reference>
<keyword evidence="2" id="KW-1185">Reference proteome</keyword>
<sequence length="62" mass="6805">MAMPCDKSITSSSVPWITKTKLLILFTLSMLGNASQHHVLLVLNATLMPDIRGAFVKKKSYG</sequence>
<dbReference type="Proteomes" id="UP000276133">
    <property type="component" value="Unassembled WGS sequence"/>
</dbReference>
<proteinExistence type="predicted"/>
<organism evidence="1 2">
    <name type="scientific">Brachionus plicatilis</name>
    <name type="common">Marine rotifer</name>
    <name type="synonym">Brachionus muelleri</name>
    <dbReference type="NCBI Taxonomy" id="10195"/>
    <lineage>
        <taxon>Eukaryota</taxon>
        <taxon>Metazoa</taxon>
        <taxon>Spiralia</taxon>
        <taxon>Gnathifera</taxon>
        <taxon>Rotifera</taxon>
        <taxon>Eurotatoria</taxon>
        <taxon>Monogononta</taxon>
        <taxon>Pseudotrocha</taxon>
        <taxon>Ploima</taxon>
        <taxon>Brachionidae</taxon>
        <taxon>Brachionus</taxon>
    </lineage>
</organism>